<feature type="compositionally biased region" description="Low complexity" evidence="1">
    <location>
        <begin position="139"/>
        <end position="150"/>
    </location>
</feature>
<dbReference type="AlphaFoldDB" id="A0A8B8CD60"/>
<gene>
    <name evidence="3 4" type="primary">LOC111118430</name>
</gene>
<reference evidence="3 4" key="1">
    <citation type="submission" date="2025-04" db="UniProtKB">
        <authorList>
            <consortium name="RefSeq"/>
        </authorList>
    </citation>
    <scope>IDENTIFICATION</scope>
    <source>
        <tissue evidence="3 4">Whole sample</tissue>
    </source>
</reference>
<dbReference type="OrthoDB" id="6131604at2759"/>
<evidence type="ECO:0000313" key="3">
    <source>
        <dbReference type="RefSeq" id="XP_022313614.1"/>
    </source>
</evidence>
<sequence length="248" mass="27771">MEERRGSVLESCLEWCYTRCFGYGQHDFQTNGSRRDRFVSGCEHCCKRTCSCLCCLPCYDFLCDRCVGHSFCYKCLHCSCFYSEDKEDLPDCDTTPGLVRQSSVKSLDKYVSPCVATNFSILDQPTANPSADPNRLPKATSSTQSASSSSKMNVKAVTHQPPRLSLLISKKNPYEQMQSSSTATISEEHDNSALETDEDFPNGTTVPEEIEVHETEGDTGEEEINTAKVEPENLNTNIFIRDFKQTTV</sequence>
<evidence type="ECO:0000313" key="2">
    <source>
        <dbReference type="Proteomes" id="UP000694844"/>
    </source>
</evidence>
<evidence type="ECO:0000256" key="1">
    <source>
        <dbReference type="SAM" id="MobiDB-lite"/>
    </source>
</evidence>
<evidence type="ECO:0000313" key="4">
    <source>
        <dbReference type="RefSeq" id="XP_022313615.1"/>
    </source>
</evidence>
<keyword evidence="2" id="KW-1185">Reference proteome</keyword>
<dbReference type="GeneID" id="111118430"/>
<feature type="region of interest" description="Disordered" evidence="1">
    <location>
        <begin position="125"/>
        <end position="230"/>
    </location>
</feature>
<dbReference type="RefSeq" id="XP_022313614.1">
    <property type="nucleotide sequence ID" value="XM_022457906.1"/>
</dbReference>
<organism evidence="2 4">
    <name type="scientific">Crassostrea virginica</name>
    <name type="common">Eastern oyster</name>
    <dbReference type="NCBI Taxonomy" id="6565"/>
    <lineage>
        <taxon>Eukaryota</taxon>
        <taxon>Metazoa</taxon>
        <taxon>Spiralia</taxon>
        <taxon>Lophotrochozoa</taxon>
        <taxon>Mollusca</taxon>
        <taxon>Bivalvia</taxon>
        <taxon>Autobranchia</taxon>
        <taxon>Pteriomorphia</taxon>
        <taxon>Ostreida</taxon>
        <taxon>Ostreoidea</taxon>
        <taxon>Ostreidae</taxon>
        <taxon>Crassostrea</taxon>
    </lineage>
</organism>
<accession>A0A8B8CD60</accession>
<dbReference type="RefSeq" id="XP_022313615.1">
    <property type="nucleotide sequence ID" value="XM_022457907.1"/>
</dbReference>
<name>A0A8B8CD60_CRAVI</name>
<dbReference type="Proteomes" id="UP000694844">
    <property type="component" value="Chromosome 2"/>
</dbReference>
<dbReference type="KEGG" id="cvn:111118430"/>
<proteinExistence type="predicted"/>
<protein>
    <submittedName>
        <fullName evidence="3 4">Uncharacterized protein LOC111118430</fullName>
    </submittedName>
</protein>
<feature type="compositionally biased region" description="Polar residues" evidence="1">
    <location>
        <begin position="175"/>
        <end position="185"/>
    </location>
</feature>